<proteinExistence type="predicted"/>
<keyword evidence="3" id="KW-0653">Protein transport</keyword>
<dbReference type="SMART" id="SM00288">
    <property type="entry name" value="VHS"/>
    <property type="match status" value="1"/>
</dbReference>
<accession>A0A9W8B9V1</accession>
<comment type="subcellular location">
    <subcellularLocation>
        <location evidence="1">Golgi apparatus</location>
        <location evidence="1">trans-Golgi network</location>
    </subcellularLocation>
</comment>
<dbReference type="GO" id="GO:0006896">
    <property type="term" value="P:Golgi to vacuole transport"/>
    <property type="evidence" value="ECO:0007669"/>
    <property type="project" value="UniProtKB-ARBA"/>
</dbReference>
<comment type="function">
    <text evidence="5">May play a role in the regulation of membrane traffic through the trans-Golgi network.</text>
</comment>
<evidence type="ECO:0000259" key="8">
    <source>
        <dbReference type="PROSITE" id="PS50909"/>
    </source>
</evidence>
<dbReference type="SUPFAM" id="SSF89009">
    <property type="entry name" value="GAT-like domain"/>
    <property type="match status" value="1"/>
</dbReference>
<keyword evidence="4" id="KW-0333">Golgi apparatus</keyword>
<evidence type="ECO:0000256" key="1">
    <source>
        <dbReference type="ARBA" id="ARBA00004601"/>
    </source>
</evidence>
<dbReference type="Gene3D" id="1.20.58.160">
    <property type="match status" value="1"/>
</dbReference>
<evidence type="ECO:0000256" key="5">
    <source>
        <dbReference type="ARBA" id="ARBA00053552"/>
    </source>
</evidence>
<keyword evidence="2" id="KW-0813">Transport</keyword>
<dbReference type="Pfam" id="PF00790">
    <property type="entry name" value="VHS"/>
    <property type="match status" value="1"/>
</dbReference>
<dbReference type="GO" id="GO:0005802">
    <property type="term" value="C:trans-Golgi network"/>
    <property type="evidence" value="ECO:0007669"/>
    <property type="project" value="TreeGrafter"/>
</dbReference>
<dbReference type="GO" id="GO:0006895">
    <property type="term" value="P:Golgi to endosome transport"/>
    <property type="evidence" value="ECO:0007669"/>
    <property type="project" value="TreeGrafter"/>
</dbReference>
<feature type="domain" description="GAT" evidence="8">
    <location>
        <begin position="174"/>
        <end position="299"/>
    </location>
</feature>
<dbReference type="PANTHER" id="PTHR47180:SF1">
    <property type="entry name" value="ADP-RIBOSYLATION FACTOR-BINDING PROTEIN GGA1-RELATED"/>
    <property type="match status" value="1"/>
</dbReference>
<dbReference type="GO" id="GO:0005829">
    <property type="term" value="C:cytosol"/>
    <property type="evidence" value="ECO:0007669"/>
    <property type="project" value="GOC"/>
</dbReference>
<evidence type="ECO:0000256" key="2">
    <source>
        <dbReference type="ARBA" id="ARBA00022448"/>
    </source>
</evidence>
<dbReference type="CDD" id="cd16998">
    <property type="entry name" value="VHS_GGA_fungi"/>
    <property type="match status" value="1"/>
</dbReference>
<comment type="caution">
    <text evidence="9">The sequence shown here is derived from an EMBL/GenBank/DDBJ whole genome shotgun (WGS) entry which is preliminary data.</text>
</comment>
<dbReference type="PANTHER" id="PTHR47180">
    <property type="entry name" value="ADP-RIBOSYLATION FACTOR-BINDING PROTEIN GGA1-RELATED"/>
    <property type="match status" value="1"/>
</dbReference>
<evidence type="ECO:0000313" key="9">
    <source>
        <dbReference type="EMBL" id="KAJ1981022.1"/>
    </source>
</evidence>
<dbReference type="EMBL" id="JANBQB010000141">
    <property type="protein sequence ID" value="KAJ1981022.1"/>
    <property type="molecule type" value="Genomic_DNA"/>
</dbReference>
<dbReference type="PROSITE" id="PS50179">
    <property type="entry name" value="VHS"/>
    <property type="match status" value="1"/>
</dbReference>
<dbReference type="InterPro" id="IPR008942">
    <property type="entry name" value="ENTH_VHS"/>
</dbReference>
<evidence type="ECO:0000256" key="4">
    <source>
        <dbReference type="ARBA" id="ARBA00023034"/>
    </source>
</evidence>
<dbReference type="Gene3D" id="1.25.40.90">
    <property type="match status" value="1"/>
</dbReference>
<sequence>MPRLERLIDEACSPSLGESDVALNLDVCDVINTKRQNAPHNAAVRIAKHIRNGNQRVNILALELLDFCVKNCGHAFHYQIATKEFLVELVSKFPCPAPSKITVVQFRILELLQEWRRTLCRHSRYKDDLVNIDKMAKKLEGRGYNLPEVEVEPSIILGPADELKSPEEKEREDRLAMGAKLQELLRRGNPADLQEANELMKVMSGYEQDDATRDYQLEWRTELDTIDANTCYLAHALLRYPLGHELDGEARKLFNTCVRHQKKIQQLIQDNEDHEDLGRLLYLNDIIGETLQAGKGVELGQAPPTLAHAKPNLANSKQGIAGTAKSTATVPLSPSHPSYQFAEPVATSLIDFNDDIGPTTTMTSQLSNKSDQSLFTAQSVQGAGDNQLCARPSSGRDSWIDDLSGLEFENLSMASRISTQTFAPLTPYTPNRTKGVTTAANATHVASKRSAVAETFSPITAQSDGTNPTSFSASNPFGYGRPLLLNIHGLGIRATIAGIRAKGAIDEAGVVAVQVHLTDDITRTIVRATRDDSRSPERKSRKSKKKRRKEKDGKSSSTRSKVSAINQQYGKHGVLYETDIYTKEEEFNLWLYETKKLRPEEMSNPDSKRHFREFMEDYNTVTLPHEK</sequence>
<organism evidence="9 10">
    <name type="scientific">Dimargaris verticillata</name>
    <dbReference type="NCBI Taxonomy" id="2761393"/>
    <lineage>
        <taxon>Eukaryota</taxon>
        <taxon>Fungi</taxon>
        <taxon>Fungi incertae sedis</taxon>
        <taxon>Zoopagomycota</taxon>
        <taxon>Kickxellomycotina</taxon>
        <taxon>Dimargaritomycetes</taxon>
        <taxon>Dimargaritales</taxon>
        <taxon>Dimargaritaceae</taxon>
        <taxon>Dimargaris</taxon>
    </lineage>
</organism>
<evidence type="ECO:0000313" key="10">
    <source>
        <dbReference type="Proteomes" id="UP001151582"/>
    </source>
</evidence>
<evidence type="ECO:0000256" key="6">
    <source>
        <dbReference type="SAM" id="MobiDB-lite"/>
    </source>
</evidence>
<dbReference type="Proteomes" id="UP001151582">
    <property type="component" value="Unassembled WGS sequence"/>
</dbReference>
<dbReference type="InterPro" id="IPR052653">
    <property type="entry name" value="ARF-binding"/>
</dbReference>
<feature type="domain" description="VHS" evidence="7">
    <location>
        <begin position="11"/>
        <end position="147"/>
    </location>
</feature>
<feature type="compositionally biased region" description="Basic and acidic residues" evidence="6">
    <location>
        <begin position="528"/>
        <end position="538"/>
    </location>
</feature>
<dbReference type="InterPro" id="IPR038425">
    <property type="entry name" value="GAT_sf"/>
</dbReference>
<protein>
    <submittedName>
        <fullName evidence="9">ARF-binding protein</fullName>
    </submittedName>
</protein>
<feature type="compositionally biased region" description="Basic residues" evidence="6">
    <location>
        <begin position="539"/>
        <end position="549"/>
    </location>
</feature>
<dbReference type="GO" id="GO:0043328">
    <property type="term" value="P:protein transport to vacuole involved in ubiquitin-dependent protein catabolic process via the multivesicular body sorting pathway"/>
    <property type="evidence" value="ECO:0007669"/>
    <property type="project" value="TreeGrafter"/>
</dbReference>
<reference evidence="9" key="1">
    <citation type="submission" date="2022-07" db="EMBL/GenBank/DDBJ databases">
        <title>Phylogenomic reconstructions and comparative analyses of Kickxellomycotina fungi.</title>
        <authorList>
            <person name="Reynolds N.K."/>
            <person name="Stajich J.E."/>
            <person name="Barry K."/>
            <person name="Grigoriev I.V."/>
            <person name="Crous P."/>
            <person name="Smith M.E."/>
        </authorList>
    </citation>
    <scope>NUCLEOTIDE SEQUENCE</scope>
    <source>
        <strain evidence="9">RSA 567</strain>
    </source>
</reference>
<dbReference type="FunFam" id="1.25.40.90:FF:000008">
    <property type="entry name" value="VHS domain protein"/>
    <property type="match status" value="1"/>
</dbReference>
<dbReference type="InterPro" id="IPR002014">
    <property type="entry name" value="VHS_dom"/>
</dbReference>
<feature type="region of interest" description="Disordered" evidence="6">
    <location>
        <begin position="528"/>
        <end position="564"/>
    </location>
</feature>
<evidence type="ECO:0000256" key="3">
    <source>
        <dbReference type="ARBA" id="ARBA00022927"/>
    </source>
</evidence>
<evidence type="ECO:0000259" key="7">
    <source>
        <dbReference type="PROSITE" id="PS50179"/>
    </source>
</evidence>
<dbReference type="InterPro" id="IPR004152">
    <property type="entry name" value="GAT_dom"/>
</dbReference>
<dbReference type="GO" id="GO:0035091">
    <property type="term" value="F:phosphatidylinositol binding"/>
    <property type="evidence" value="ECO:0007669"/>
    <property type="project" value="InterPro"/>
</dbReference>
<dbReference type="PROSITE" id="PS50909">
    <property type="entry name" value="GAT"/>
    <property type="match status" value="1"/>
</dbReference>
<gene>
    <name evidence="9" type="primary">GGA2</name>
    <name evidence="9" type="ORF">H4R34_002237</name>
</gene>
<dbReference type="GO" id="GO:0043130">
    <property type="term" value="F:ubiquitin binding"/>
    <property type="evidence" value="ECO:0007669"/>
    <property type="project" value="InterPro"/>
</dbReference>
<keyword evidence="10" id="KW-1185">Reference proteome</keyword>
<name>A0A9W8B9V1_9FUNG</name>
<dbReference type="AlphaFoldDB" id="A0A9W8B9V1"/>
<dbReference type="SUPFAM" id="SSF48464">
    <property type="entry name" value="ENTH/VHS domain"/>
    <property type="match status" value="1"/>
</dbReference>
<dbReference type="OrthoDB" id="2018246at2759"/>